<evidence type="ECO:0000313" key="1">
    <source>
        <dbReference type="EMBL" id="JAD50642.1"/>
    </source>
</evidence>
<proteinExistence type="predicted"/>
<reference evidence="1" key="1">
    <citation type="submission" date="2014-09" db="EMBL/GenBank/DDBJ databases">
        <authorList>
            <person name="Magalhaes I.L.F."/>
            <person name="Oliveira U."/>
            <person name="Santos F.R."/>
            <person name="Vidigal T.H.D.A."/>
            <person name="Brescovit A.D."/>
            <person name="Santos A.J."/>
        </authorList>
    </citation>
    <scope>NUCLEOTIDE SEQUENCE</scope>
    <source>
        <tissue evidence="1">Shoot tissue taken approximately 20 cm above the soil surface</tissue>
    </source>
</reference>
<organism evidence="1">
    <name type="scientific">Arundo donax</name>
    <name type="common">Giant reed</name>
    <name type="synonym">Donax arundinaceus</name>
    <dbReference type="NCBI Taxonomy" id="35708"/>
    <lineage>
        <taxon>Eukaryota</taxon>
        <taxon>Viridiplantae</taxon>
        <taxon>Streptophyta</taxon>
        <taxon>Embryophyta</taxon>
        <taxon>Tracheophyta</taxon>
        <taxon>Spermatophyta</taxon>
        <taxon>Magnoliopsida</taxon>
        <taxon>Liliopsida</taxon>
        <taxon>Poales</taxon>
        <taxon>Poaceae</taxon>
        <taxon>PACMAD clade</taxon>
        <taxon>Arundinoideae</taxon>
        <taxon>Arundineae</taxon>
        <taxon>Arundo</taxon>
    </lineage>
</organism>
<sequence>MAQREVGGARVSPLLPRWIPLAVSAGQRQ</sequence>
<reference evidence="1" key="2">
    <citation type="journal article" date="2015" name="Data Brief">
        <title>Shoot transcriptome of the giant reed, Arundo donax.</title>
        <authorList>
            <person name="Barrero R.A."/>
            <person name="Guerrero F.D."/>
            <person name="Moolhuijzen P."/>
            <person name="Goolsby J.A."/>
            <person name="Tidwell J."/>
            <person name="Bellgard S.E."/>
            <person name="Bellgard M.I."/>
        </authorList>
    </citation>
    <scope>NUCLEOTIDE SEQUENCE</scope>
    <source>
        <tissue evidence="1">Shoot tissue taken approximately 20 cm above the soil surface</tissue>
    </source>
</reference>
<accession>A0A0A9AUA6</accession>
<protein>
    <submittedName>
        <fullName evidence="1">Uncharacterized protein</fullName>
    </submittedName>
</protein>
<name>A0A0A9AUA6_ARUDO</name>
<dbReference type="AlphaFoldDB" id="A0A0A9AUA6"/>
<dbReference type="EMBL" id="GBRH01247253">
    <property type="protein sequence ID" value="JAD50642.1"/>
    <property type="molecule type" value="Transcribed_RNA"/>
</dbReference>